<evidence type="ECO:0000313" key="6">
    <source>
        <dbReference type="EMBL" id="JAV08606.1"/>
    </source>
</evidence>
<evidence type="ECO:0000256" key="1">
    <source>
        <dbReference type="ARBA" id="ARBA00004613"/>
    </source>
</evidence>
<evidence type="ECO:0000256" key="2">
    <source>
        <dbReference type="ARBA" id="ARBA00007773"/>
    </source>
</evidence>
<feature type="region of interest" description="Disordered" evidence="4">
    <location>
        <begin position="96"/>
        <end position="120"/>
    </location>
</feature>
<protein>
    <submittedName>
        <fullName evidence="6">Putative diuretic hormone 31</fullName>
    </submittedName>
</protein>
<name>A0A1L8DQ69_9DIPT</name>
<reference evidence="6" key="1">
    <citation type="submission" date="2016-12" db="EMBL/GenBank/DDBJ databases">
        <title>An insight into the sialome and mialome of the sand fly, Nyssomyia neivai.</title>
        <authorList>
            <person name="Sebastian V."/>
            <person name="Goulart T.M."/>
            <person name="Oliveira W."/>
            <person name="Calvo E."/>
            <person name="Oliveira L.F."/>
            <person name="Pinto M.C."/>
            <person name="Rosselino A.M."/>
            <person name="Ribeiro J.M."/>
        </authorList>
    </citation>
    <scope>NUCLEOTIDE SEQUENCE</scope>
</reference>
<feature type="chain" id="PRO_5012860512" evidence="5">
    <location>
        <begin position="28"/>
        <end position="120"/>
    </location>
</feature>
<sequence length="120" mass="13239">MISTRKFYTIILMILGVSLMAVAMSESVPMPSHSGYYNEIEEQPEDVLMELIARFGQTIMRARDDLENSKRTVDFGLARGFSGIQEAKHRMGLAAANYAGGPGRKRRSEATPMAPPDSEA</sequence>
<comment type="similarity">
    <text evidence="2">Belongs to the diuretic hormone class 2 family.</text>
</comment>
<dbReference type="GO" id="GO:0008613">
    <property type="term" value="F:diuretic hormone activity"/>
    <property type="evidence" value="ECO:0007669"/>
    <property type="project" value="InterPro"/>
</dbReference>
<evidence type="ECO:0000256" key="5">
    <source>
        <dbReference type="SAM" id="SignalP"/>
    </source>
</evidence>
<dbReference type="EMBL" id="GFDF01005478">
    <property type="protein sequence ID" value="JAV08606.1"/>
    <property type="molecule type" value="Transcribed_RNA"/>
</dbReference>
<proteinExistence type="inferred from homology"/>
<dbReference type="InterPro" id="IPR034439">
    <property type="entry name" value="DH2-like"/>
</dbReference>
<keyword evidence="3" id="KW-0964">Secreted</keyword>
<accession>A0A1L8DQ69</accession>
<dbReference type="PANTHER" id="PTHR41146">
    <property type="entry name" value="DIURETIC HORMONE CLASS 2"/>
    <property type="match status" value="1"/>
</dbReference>
<dbReference type="GO" id="GO:0005615">
    <property type="term" value="C:extracellular space"/>
    <property type="evidence" value="ECO:0007669"/>
    <property type="project" value="TreeGrafter"/>
</dbReference>
<evidence type="ECO:0000256" key="4">
    <source>
        <dbReference type="SAM" id="MobiDB-lite"/>
    </source>
</evidence>
<feature type="signal peptide" evidence="5">
    <location>
        <begin position="1"/>
        <end position="27"/>
    </location>
</feature>
<organism evidence="6">
    <name type="scientific">Nyssomyia neivai</name>
    <dbReference type="NCBI Taxonomy" id="330878"/>
    <lineage>
        <taxon>Eukaryota</taxon>
        <taxon>Metazoa</taxon>
        <taxon>Ecdysozoa</taxon>
        <taxon>Arthropoda</taxon>
        <taxon>Hexapoda</taxon>
        <taxon>Insecta</taxon>
        <taxon>Pterygota</taxon>
        <taxon>Neoptera</taxon>
        <taxon>Endopterygota</taxon>
        <taxon>Diptera</taxon>
        <taxon>Nematocera</taxon>
        <taxon>Psychodoidea</taxon>
        <taxon>Psychodidae</taxon>
        <taxon>Nyssomyia</taxon>
    </lineage>
</organism>
<dbReference type="GO" id="GO:0007589">
    <property type="term" value="P:body fluid secretion"/>
    <property type="evidence" value="ECO:0007669"/>
    <property type="project" value="InterPro"/>
</dbReference>
<dbReference type="GO" id="GO:0001664">
    <property type="term" value="F:G protein-coupled receptor binding"/>
    <property type="evidence" value="ECO:0007669"/>
    <property type="project" value="TreeGrafter"/>
</dbReference>
<keyword evidence="5" id="KW-0732">Signal</keyword>
<dbReference type="AlphaFoldDB" id="A0A1L8DQ69"/>
<dbReference type="PANTHER" id="PTHR41146:SF1">
    <property type="entry name" value="DIURETIC HORMONE CLASS 2"/>
    <property type="match status" value="1"/>
</dbReference>
<evidence type="ECO:0000256" key="3">
    <source>
        <dbReference type="ARBA" id="ARBA00022525"/>
    </source>
</evidence>
<comment type="subcellular location">
    <subcellularLocation>
        <location evidence="1">Secreted</location>
    </subcellularLocation>
</comment>